<dbReference type="Proteomes" id="UP000736672">
    <property type="component" value="Unassembled WGS sequence"/>
</dbReference>
<dbReference type="InterPro" id="IPR011032">
    <property type="entry name" value="GroES-like_sf"/>
</dbReference>
<comment type="caution">
    <text evidence="6">The sequence shown here is derived from an EMBL/GenBank/DDBJ whole genome shotgun (WGS) entry which is preliminary data.</text>
</comment>
<dbReference type="InterPro" id="IPR013154">
    <property type="entry name" value="ADH-like_N"/>
</dbReference>
<evidence type="ECO:0000256" key="1">
    <source>
        <dbReference type="ARBA" id="ARBA00001947"/>
    </source>
</evidence>
<evidence type="ECO:0000313" key="6">
    <source>
        <dbReference type="EMBL" id="KAH7231880.1"/>
    </source>
</evidence>
<evidence type="ECO:0000256" key="4">
    <source>
        <dbReference type="ARBA" id="ARBA00023002"/>
    </source>
</evidence>
<dbReference type="EMBL" id="JAGTJS010000031">
    <property type="protein sequence ID" value="KAH7231880.1"/>
    <property type="molecule type" value="Genomic_DNA"/>
</dbReference>
<dbReference type="PANTHER" id="PTHR42940">
    <property type="entry name" value="ALCOHOL DEHYDROGENASE 1-RELATED"/>
    <property type="match status" value="1"/>
</dbReference>
<keyword evidence="3" id="KW-0862">Zinc</keyword>
<dbReference type="GO" id="GO:0005737">
    <property type="term" value="C:cytoplasm"/>
    <property type="evidence" value="ECO:0007669"/>
    <property type="project" value="TreeGrafter"/>
</dbReference>
<dbReference type="Pfam" id="PF08240">
    <property type="entry name" value="ADH_N"/>
    <property type="match status" value="1"/>
</dbReference>
<dbReference type="OrthoDB" id="256333at2759"/>
<evidence type="ECO:0000256" key="3">
    <source>
        <dbReference type="ARBA" id="ARBA00022833"/>
    </source>
</evidence>
<keyword evidence="7" id="KW-1185">Reference proteome</keyword>
<gene>
    <name evidence="6" type="ORF">B0J15DRAFT_574572</name>
</gene>
<dbReference type="Gene3D" id="3.90.180.10">
    <property type="entry name" value="Medium-chain alcohol dehydrogenases, catalytic domain"/>
    <property type="match status" value="1"/>
</dbReference>
<proteinExistence type="predicted"/>
<protein>
    <recommendedName>
        <fullName evidence="5">Alcohol dehydrogenase-like N-terminal domain-containing protein</fullName>
    </recommendedName>
</protein>
<dbReference type="GO" id="GO:0046872">
    <property type="term" value="F:metal ion binding"/>
    <property type="evidence" value="ECO:0007669"/>
    <property type="project" value="UniProtKB-KW"/>
</dbReference>
<accession>A0A9P9G298</accession>
<evidence type="ECO:0000259" key="5">
    <source>
        <dbReference type="Pfam" id="PF08240"/>
    </source>
</evidence>
<dbReference type="SUPFAM" id="SSF50129">
    <property type="entry name" value="GroES-like"/>
    <property type="match status" value="1"/>
</dbReference>
<dbReference type="AlphaFoldDB" id="A0A9P9G298"/>
<evidence type="ECO:0000313" key="7">
    <source>
        <dbReference type="Proteomes" id="UP000736672"/>
    </source>
</evidence>
<dbReference type="GO" id="GO:0004022">
    <property type="term" value="F:alcohol dehydrogenase (NAD+) activity"/>
    <property type="evidence" value="ECO:0007669"/>
    <property type="project" value="TreeGrafter"/>
</dbReference>
<comment type="cofactor">
    <cofactor evidence="1">
        <name>Zn(2+)</name>
        <dbReference type="ChEBI" id="CHEBI:29105"/>
    </cofactor>
</comment>
<keyword evidence="4" id="KW-0560">Oxidoreductase</keyword>
<keyword evidence="2" id="KW-0479">Metal-binding</keyword>
<evidence type="ECO:0000256" key="2">
    <source>
        <dbReference type="ARBA" id="ARBA00022723"/>
    </source>
</evidence>
<reference evidence="6" key="1">
    <citation type="journal article" date="2021" name="Nat. Commun.">
        <title>Genetic determinants of endophytism in the Arabidopsis root mycobiome.</title>
        <authorList>
            <person name="Mesny F."/>
            <person name="Miyauchi S."/>
            <person name="Thiergart T."/>
            <person name="Pickel B."/>
            <person name="Atanasova L."/>
            <person name="Karlsson M."/>
            <person name="Huettel B."/>
            <person name="Barry K.W."/>
            <person name="Haridas S."/>
            <person name="Chen C."/>
            <person name="Bauer D."/>
            <person name="Andreopoulos W."/>
            <person name="Pangilinan J."/>
            <person name="LaButti K."/>
            <person name="Riley R."/>
            <person name="Lipzen A."/>
            <person name="Clum A."/>
            <person name="Drula E."/>
            <person name="Henrissat B."/>
            <person name="Kohler A."/>
            <person name="Grigoriev I.V."/>
            <person name="Martin F.M."/>
            <person name="Hacquard S."/>
        </authorList>
    </citation>
    <scope>NUCLEOTIDE SEQUENCE</scope>
    <source>
        <strain evidence="6">FSSC 5 MPI-SDFR-AT-0091</strain>
    </source>
</reference>
<sequence>MSSTIDLQSKIQESFIQLQVLIREQIKRRLDTYAHYQLKDKVPVPPPGDGELLMPVKASRFRHTDYQVDQGVYGTQLPFSGPHESTGVIAALGPNASEDWALGDRIGVLNFRNPCASCGLSVATDIGTGIAANIPSHLKSNIICKLNDSDTIEKLAQFSDGMGVDAVISCTDDVSATD</sequence>
<feature type="domain" description="Alcohol dehydrogenase-like N-terminal" evidence="5">
    <location>
        <begin position="48"/>
        <end position="118"/>
    </location>
</feature>
<organism evidence="6 7">
    <name type="scientific">Fusarium solani</name>
    <name type="common">Filamentous fungus</name>
    <dbReference type="NCBI Taxonomy" id="169388"/>
    <lineage>
        <taxon>Eukaryota</taxon>
        <taxon>Fungi</taxon>
        <taxon>Dikarya</taxon>
        <taxon>Ascomycota</taxon>
        <taxon>Pezizomycotina</taxon>
        <taxon>Sordariomycetes</taxon>
        <taxon>Hypocreomycetidae</taxon>
        <taxon>Hypocreales</taxon>
        <taxon>Nectriaceae</taxon>
        <taxon>Fusarium</taxon>
        <taxon>Fusarium solani species complex</taxon>
    </lineage>
</organism>
<dbReference type="PANTHER" id="PTHR42940:SF8">
    <property type="entry name" value="VACUOLAR PROTEIN SORTING-ASSOCIATED PROTEIN 11"/>
    <property type="match status" value="1"/>
</dbReference>
<name>A0A9P9G298_FUSSL</name>